<keyword evidence="2" id="KW-1185">Reference proteome</keyword>
<dbReference type="EMBL" id="CM044703">
    <property type="protein sequence ID" value="KAI5674172.1"/>
    <property type="molecule type" value="Genomic_DNA"/>
</dbReference>
<comment type="caution">
    <text evidence="1">The sequence shown here is derived from an EMBL/GenBank/DDBJ whole genome shotgun (WGS) entry which is preliminary data.</text>
</comment>
<name>A0ACC0BNL2_CATRO</name>
<accession>A0ACC0BNL2</accession>
<protein>
    <submittedName>
        <fullName evidence="1">Uncharacterized protein</fullName>
    </submittedName>
</protein>
<organism evidence="1 2">
    <name type="scientific">Catharanthus roseus</name>
    <name type="common">Madagascar periwinkle</name>
    <name type="synonym">Vinca rosea</name>
    <dbReference type="NCBI Taxonomy" id="4058"/>
    <lineage>
        <taxon>Eukaryota</taxon>
        <taxon>Viridiplantae</taxon>
        <taxon>Streptophyta</taxon>
        <taxon>Embryophyta</taxon>
        <taxon>Tracheophyta</taxon>
        <taxon>Spermatophyta</taxon>
        <taxon>Magnoliopsida</taxon>
        <taxon>eudicotyledons</taxon>
        <taxon>Gunneridae</taxon>
        <taxon>Pentapetalae</taxon>
        <taxon>asterids</taxon>
        <taxon>lamiids</taxon>
        <taxon>Gentianales</taxon>
        <taxon>Apocynaceae</taxon>
        <taxon>Rauvolfioideae</taxon>
        <taxon>Vinceae</taxon>
        <taxon>Catharanthinae</taxon>
        <taxon>Catharanthus</taxon>
    </lineage>
</organism>
<reference evidence="2" key="1">
    <citation type="journal article" date="2023" name="Nat. Plants">
        <title>Single-cell RNA sequencing provides a high-resolution roadmap for understanding the multicellular compartmentation of specialized metabolism.</title>
        <authorList>
            <person name="Sun S."/>
            <person name="Shen X."/>
            <person name="Li Y."/>
            <person name="Li Y."/>
            <person name="Wang S."/>
            <person name="Li R."/>
            <person name="Zhang H."/>
            <person name="Shen G."/>
            <person name="Guo B."/>
            <person name="Wei J."/>
            <person name="Xu J."/>
            <person name="St-Pierre B."/>
            <person name="Chen S."/>
            <person name="Sun C."/>
        </authorList>
    </citation>
    <scope>NUCLEOTIDE SEQUENCE [LARGE SCALE GENOMIC DNA]</scope>
</reference>
<dbReference type="Proteomes" id="UP001060085">
    <property type="component" value="Linkage Group LG03"/>
</dbReference>
<gene>
    <name evidence="1" type="ORF">M9H77_14536</name>
</gene>
<evidence type="ECO:0000313" key="2">
    <source>
        <dbReference type="Proteomes" id="UP001060085"/>
    </source>
</evidence>
<proteinExistence type="predicted"/>
<evidence type="ECO:0000313" key="1">
    <source>
        <dbReference type="EMBL" id="KAI5674172.1"/>
    </source>
</evidence>
<sequence length="123" mass="13412">MEGSQSGFFRSAMSQAQDTTQTFSSILSSSFEKAKASMNSSGSPSSLSSSTTTEPPPLLLTRAPRRQKYWTRDAAIVLKTCNVAVEVLGDLGWEIFSVTFDLDPALGDIRVTQDIVKKAHYTE</sequence>